<dbReference type="Proteomes" id="UP000694865">
    <property type="component" value="Unplaced"/>
</dbReference>
<dbReference type="InterPro" id="IPR039341">
    <property type="entry name" value="CFAP99"/>
</dbReference>
<dbReference type="PANTHER" id="PTHR34649">
    <property type="entry name" value="CILIA- AND FLAGELLA-ASSOCIATED PROTEIN 99"/>
    <property type="match status" value="1"/>
</dbReference>
<reference evidence="3" key="1">
    <citation type="submission" date="2025-08" db="UniProtKB">
        <authorList>
            <consortium name="RefSeq"/>
        </authorList>
    </citation>
    <scope>IDENTIFICATION</scope>
    <source>
        <tissue evidence="3">Testes</tissue>
    </source>
</reference>
<evidence type="ECO:0000313" key="2">
    <source>
        <dbReference type="Proteomes" id="UP000694865"/>
    </source>
</evidence>
<keyword evidence="2" id="KW-1185">Reference proteome</keyword>
<dbReference type="PANTHER" id="PTHR34649:SF1">
    <property type="entry name" value="CILIA- AND FLAGELLA-ASSOCIATED PROTEIN 99"/>
    <property type="match status" value="1"/>
</dbReference>
<dbReference type="GeneID" id="102808379"/>
<proteinExistence type="predicted"/>
<dbReference type="RefSeq" id="XP_006814633.1">
    <property type="nucleotide sequence ID" value="XM_006814570.1"/>
</dbReference>
<gene>
    <name evidence="3" type="primary">LOC102808379</name>
</gene>
<evidence type="ECO:0000313" key="3">
    <source>
        <dbReference type="RefSeq" id="XP_006814633.1"/>
    </source>
</evidence>
<organism evidence="2 3">
    <name type="scientific">Saccoglossus kowalevskii</name>
    <name type="common">Acorn worm</name>
    <dbReference type="NCBI Taxonomy" id="10224"/>
    <lineage>
        <taxon>Eukaryota</taxon>
        <taxon>Metazoa</taxon>
        <taxon>Hemichordata</taxon>
        <taxon>Enteropneusta</taxon>
        <taxon>Harrimaniidae</taxon>
        <taxon>Saccoglossus</taxon>
    </lineage>
</organism>
<accession>A0ABM0M3P2</accession>
<feature type="non-terminal residue" evidence="3">
    <location>
        <position position="320"/>
    </location>
</feature>
<feature type="compositionally biased region" description="Basic and acidic residues" evidence="1">
    <location>
        <begin position="221"/>
        <end position="243"/>
    </location>
</feature>
<feature type="region of interest" description="Disordered" evidence="1">
    <location>
        <begin position="177"/>
        <end position="250"/>
    </location>
</feature>
<protein>
    <submittedName>
        <fullName evidence="3">Uncharacterized protein LOC102808379</fullName>
    </submittedName>
</protein>
<evidence type="ECO:0000256" key="1">
    <source>
        <dbReference type="SAM" id="MobiDB-lite"/>
    </source>
</evidence>
<feature type="compositionally biased region" description="Pro residues" evidence="1">
    <location>
        <begin position="197"/>
        <end position="207"/>
    </location>
</feature>
<sequence>MNHKEILHHCVQILDSYDPAIHGVEDHLSKYIRENKNLGEDEKSFVTEVFSGCVRHTRIMKVVIHGFYLEDGQNCLRTDSNLFTVLCYLSIFRLGELGMSHFRKFVKTQDVNNMHKFLAYFLHEDNLMSWIKDEWCRIYEGTYVQTELLSPLLNWLPQLNDLIQHLAEKIANVAVTKRQSKAPTKPKPFNITKPRPKSVPMPEPIPTLKPHRPVPKTTYAKPKEMKDLAKRKDSSRKESEERLLQSSTSQFACANAEKSAKAKYRLAKIVAEQDSKVNFEKNRARPLPPTLNDNVPIRLNAAAILREGALYQKKEEQELK</sequence>
<name>A0ABM0M3P2_SACKO</name>